<feature type="chain" id="PRO_5044010573" evidence="1">
    <location>
        <begin position="24"/>
        <end position="93"/>
    </location>
</feature>
<proteinExistence type="predicted"/>
<dbReference type="Proteomes" id="UP001497516">
    <property type="component" value="Chromosome 6"/>
</dbReference>
<name>A0AAV2FKM0_9ROSI</name>
<evidence type="ECO:0000313" key="3">
    <source>
        <dbReference type="Proteomes" id="UP001497516"/>
    </source>
</evidence>
<dbReference type="EMBL" id="OZ034819">
    <property type="protein sequence ID" value="CAL1398537.1"/>
    <property type="molecule type" value="Genomic_DNA"/>
</dbReference>
<accession>A0AAV2FKM0</accession>
<reference evidence="2 3" key="1">
    <citation type="submission" date="2024-04" db="EMBL/GenBank/DDBJ databases">
        <authorList>
            <person name="Fracassetti M."/>
        </authorList>
    </citation>
    <scope>NUCLEOTIDE SEQUENCE [LARGE SCALE GENOMIC DNA]</scope>
</reference>
<protein>
    <submittedName>
        <fullName evidence="2">Uncharacterized protein</fullName>
    </submittedName>
</protein>
<keyword evidence="1" id="KW-0732">Signal</keyword>
<evidence type="ECO:0000256" key="1">
    <source>
        <dbReference type="SAM" id="SignalP"/>
    </source>
</evidence>
<feature type="signal peptide" evidence="1">
    <location>
        <begin position="1"/>
        <end position="23"/>
    </location>
</feature>
<gene>
    <name evidence="2" type="ORF">LTRI10_LOCUS38767</name>
</gene>
<sequence>MVMINTRINVSLVLIIFFVANNGSHHLCNAYTYKACYERCTGVDKLPVSTNPSLTFPPDAYDALYRSCENHCGHLLRGTTPKDAPKIKPIKFL</sequence>
<dbReference type="AlphaFoldDB" id="A0AAV2FKM0"/>
<organism evidence="2 3">
    <name type="scientific">Linum trigynum</name>
    <dbReference type="NCBI Taxonomy" id="586398"/>
    <lineage>
        <taxon>Eukaryota</taxon>
        <taxon>Viridiplantae</taxon>
        <taxon>Streptophyta</taxon>
        <taxon>Embryophyta</taxon>
        <taxon>Tracheophyta</taxon>
        <taxon>Spermatophyta</taxon>
        <taxon>Magnoliopsida</taxon>
        <taxon>eudicotyledons</taxon>
        <taxon>Gunneridae</taxon>
        <taxon>Pentapetalae</taxon>
        <taxon>rosids</taxon>
        <taxon>fabids</taxon>
        <taxon>Malpighiales</taxon>
        <taxon>Linaceae</taxon>
        <taxon>Linum</taxon>
    </lineage>
</organism>
<evidence type="ECO:0000313" key="2">
    <source>
        <dbReference type="EMBL" id="CAL1398537.1"/>
    </source>
</evidence>
<keyword evidence="3" id="KW-1185">Reference proteome</keyword>